<dbReference type="SUPFAM" id="SSF109854">
    <property type="entry name" value="DinB/YfiT-like putative metalloenzymes"/>
    <property type="match status" value="1"/>
</dbReference>
<feature type="domain" description="Mycothiol-dependent maleylpyruvate isomerase metal-binding" evidence="1">
    <location>
        <begin position="14"/>
        <end position="137"/>
    </location>
</feature>
<reference evidence="2" key="1">
    <citation type="submission" date="2015-08" db="EMBL/GenBank/DDBJ databases">
        <authorList>
            <person name="Babu N.S."/>
            <person name="Beckwith C.J."/>
            <person name="Beseler K.G."/>
            <person name="Brison A."/>
            <person name="Carone J.V."/>
            <person name="Caskin T.P."/>
            <person name="Diamond M."/>
            <person name="Durham M.E."/>
            <person name="Foxe J.M."/>
            <person name="Go M."/>
            <person name="Henderson B.A."/>
            <person name="Jones I.B."/>
            <person name="McGettigan J.A."/>
            <person name="Micheletti S.J."/>
            <person name="Nasrallah M.E."/>
            <person name="Ortiz D."/>
            <person name="Piller C.R."/>
            <person name="Privatt S.R."/>
            <person name="Schneider S.L."/>
            <person name="Sharp S."/>
            <person name="Smith T.C."/>
            <person name="Stanton J.D."/>
            <person name="Ullery H.E."/>
            <person name="Wilson R.J."/>
            <person name="Serrano M.G."/>
            <person name="Buck G."/>
            <person name="Lee V."/>
            <person name="Wang Y."/>
            <person name="Carvalho R."/>
            <person name="Voegtly L."/>
            <person name="Shi R."/>
            <person name="Duckworth R."/>
            <person name="Johnson A."/>
            <person name="Loviza R."/>
            <person name="Walstead R."/>
            <person name="Shah Z."/>
            <person name="Kiflezghi M."/>
            <person name="Wade K."/>
            <person name="Ball S.L."/>
            <person name="Bradley K.W."/>
            <person name="Asai D.J."/>
            <person name="Bowman C.A."/>
            <person name="Russell D.A."/>
            <person name="Pope W.H."/>
            <person name="Jacobs-Sera D."/>
            <person name="Hendrix R.W."/>
            <person name="Hatfull G.F."/>
        </authorList>
    </citation>
    <scope>NUCLEOTIDE SEQUENCE</scope>
</reference>
<protein>
    <recommendedName>
        <fullName evidence="1">Mycothiol-dependent maleylpyruvate isomerase metal-binding domain-containing protein</fullName>
    </recommendedName>
</protein>
<dbReference type="EMBL" id="CZKA01000030">
    <property type="protein sequence ID" value="CUR56845.1"/>
    <property type="molecule type" value="Genomic_DNA"/>
</dbReference>
<dbReference type="AlphaFoldDB" id="A0A2P2C490"/>
<dbReference type="GO" id="GO:0046872">
    <property type="term" value="F:metal ion binding"/>
    <property type="evidence" value="ECO:0007669"/>
    <property type="project" value="InterPro"/>
</dbReference>
<dbReference type="InterPro" id="IPR024344">
    <property type="entry name" value="MDMPI_metal-binding"/>
</dbReference>
<organism evidence="2">
    <name type="scientific">metagenome</name>
    <dbReference type="NCBI Taxonomy" id="256318"/>
    <lineage>
        <taxon>unclassified sequences</taxon>
        <taxon>metagenomes</taxon>
    </lineage>
</organism>
<dbReference type="Pfam" id="PF11716">
    <property type="entry name" value="MDMPI_N"/>
    <property type="match status" value="1"/>
</dbReference>
<evidence type="ECO:0000259" key="1">
    <source>
        <dbReference type="Pfam" id="PF11716"/>
    </source>
</evidence>
<dbReference type="Gene3D" id="1.20.120.450">
    <property type="entry name" value="dinb family like domain"/>
    <property type="match status" value="1"/>
</dbReference>
<dbReference type="InterPro" id="IPR017517">
    <property type="entry name" value="Maleyloyr_isom"/>
</dbReference>
<proteinExistence type="predicted"/>
<name>A0A2P2C490_9ZZZZ</name>
<accession>A0A2P2C490</accession>
<dbReference type="InterPro" id="IPR034660">
    <property type="entry name" value="DinB/YfiT-like"/>
</dbReference>
<sequence>MTRHAVAPFQRLTEAVRRLERLNEAQWSRPSTCPGWSNHDVLIHLACTLRETVEPDSLPVAVPGDIERTNDAFVIAFRGQSPTETLGDYARLVDQTIDTLGSLQDEPVASEPADFHDAGTYPLHLVADAMVFDHFTHLRYDLPVVDSSASTSLSQDADIMRVSLGWLIAGLPQMSPARLAKILTAPVDLELTGPGGGQWTLRPGASPIAVAPSSGGVETVLTSSADAFHQWGTRRTSWRDSDVEIAGDSQLGAAVLDTMRVF</sequence>
<gene>
    <name evidence="2" type="ORF">NOCA2360085</name>
</gene>
<dbReference type="NCBIfam" id="TIGR03083">
    <property type="entry name" value="maleylpyruvate isomerase family mycothiol-dependent enzyme"/>
    <property type="match status" value="1"/>
</dbReference>
<evidence type="ECO:0000313" key="2">
    <source>
        <dbReference type="EMBL" id="CUR56845.1"/>
    </source>
</evidence>